<keyword evidence="1" id="KW-0732">Signal</keyword>
<dbReference type="PROSITE" id="PS51257">
    <property type="entry name" value="PROKAR_LIPOPROTEIN"/>
    <property type="match status" value="1"/>
</dbReference>
<feature type="signal peptide" evidence="1">
    <location>
        <begin position="1"/>
        <end position="18"/>
    </location>
</feature>
<evidence type="ECO:0000313" key="3">
    <source>
        <dbReference type="Proteomes" id="UP001275932"/>
    </source>
</evidence>
<accession>A0ABU4WGS6</accession>
<organism evidence="2 3">
    <name type="scientific">Intestinicryptomonas porci</name>
    <dbReference type="NCBI Taxonomy" id="2926320"/>
    <lineage>
        <taxon>Bacteria</taxon>
        <taxon>Pseudomonadati</taxon>
        <taxon>Verrucomicrobiota</taxon>
        <taxon>Opitutia</taxon>
        <taxon>Opitutales</taxon>
        <taxon>Intestinicryptomonaceae</taxon>
        <taxon>Intestinicryptomonas</taxon>
    </lineage>
</organism>
<name>A0ABU4WGS6_9BACT</name>
<proteinExistence type="predicted"/>
<feature type="chain" id="PRO_5047219824" description="DUF4836 family protein" evidence="1">
    <location>
        <begin position="19"/>
        <end position="545"/>
    </location>
</feature>
<gene>
    <name evidence="2" type="ORF">MOX91_06170</name>
</gene>
<evidence type="ECO:0000256" key="1">
    <source>
        <dbReference type="SAM" id="SignalP"/>
    </source>
</evidence>
<evidence type="ECO:0008006" key="4">
    <source>
        <dbReference type="Google" id="ProtNLM"/>
    </source>
</evidence>
<sequence>MKKILMSALAAFMLFAFGCSKQQNECKISTEDFANATSENVALFATYSMDAEFVKETTDQKGVKEFFEELSKNKKIQEALNECIGAITQETGQNFIKIDFINKILLKSANAKEAFFFGASIDELSENANMKLIIDSPLAVELFEDFVESAKDELKLQKSQKDGISVYKTDDVAIIVKGNIISVAKNEETAIALIKNIKTPAEKPFAKTPKFAKLTSIKKDANFICFIDAKEEEKSFSEIFISAKYYSPSEFGMTFKIELGKDAIAEVKDTFKMFAQRTLPNNFLLKNSVKDSSVAFAAAIPEISDKVSELASLMMADNLEASKIAIQMLKSIGLKSVCFSCGELKAEQILKIQETMQPPEMFLKIDCENADAFFKNPMVSQMLNTPFISQMQFGENSIYTTMANIKFAPIANTGAFISTIPDLSKTMSLAKNSGESLADNKDAVQILSRLASGNQIELYLNGNKFKDLLQEINKMQMKQIEELSDSDINSAAKSYLAMNEFMNDITKKSQMAMSLKIEDFAVIINCEAVQDIDYEKAVQILKELK</sequence>
<comment type="caution">
    <text evidence="2">The sequence shown here is derived from an EMBL/GenBank/DDBJ whole genome shotgun (WGS) entry which is preliminary data.</text>
</comment>
<reference evidence="2 3" key="1">
    <citation type="submission" date="2022-03" db="EMBL/GenBank/DDBJ databases">
        <title>Novel taxa within the pig intestine.</title>
        <authorList>
            <person name="Wylensek D."/>
            <person name="Bishof K."/>
            <person name="Afrizal A."/>
            <person name="Clavel T."/>
        </authorList>
    </citation>
    <scope>NUCLEOTIDE SEQUENCE [LARGE SCALE GENOMIC DNA]</scope>
    <source>
        <strain evidence="2 3">CLA-KB-P66</strain>
    </source>
</reference>
<keyword evidence="3" id="KW-1185">Reference proteome</keyword>
<dbReference type="EMBL" id="JALBUT010000006">
    <property type="protein sequence ID" value="MDX8415760.1"/>
    <property type="molecule type" value="Genomic_DNA"/>
</dbReference>
<dbReference type="RefSeq" id="WP_370397208.1">
    <property type="nucleotide sequence ID" value="NZ_JALBUT010000006.1"/>
</dbReference>
<evidence type="ECO:0000313" key="2">
    <source>
        <dbReference type="EMBL" id="MDX8415760.1"/>
    </source>
</evidence>
<dbReference type="Proteomes" id="UP001275932">
    <property type="component" value="Unassembled WGS sequence"/>
</dbReference>
<protein>
    <recommendedName>
        <fullName evidence="4">DUF4836 family protein</fullName>
    </recommendedName>
</protein>